<dbReference type="EMBL" id="BNDV01000010">
    <property type="protein sequence ID" value="GHI15547.1"/>
    <property type="molecule type" value="Genomic_DNA"/>
</dbReference>
<comment type="caution">
    <text evidence="1">The sequence shown here is derived from an EMBL/GenBank/DDBJ whole genome shotgun (WGS) entry which is preliminary data.</text>
</comment>
<keyword evidence="2" id="KW-1185">Reference proteome</keyword>
<protein>
    <submittedName>
        <fullName evidence="1">Uncharacterized protein</fullName>
    </submittedName>
</protein>
<accession>A0ABQ3NRZ6</accession>
<evidence type="ECO:0000313" key="2">
    <source>
        <dbReference type="Proteomes" id="UP000660554"/>
    </source>
</evidence>
<proteinExistence type="predicted"/>
<evidence type="ECO:0000313" key="1">
    <source>
        <dbReference type="EMBL" id="GHI15547.1"/>
    </source>
</evidence>
<dbReference type="Proteomes" id="UP000660554">
    <property type="component" value="Unassembled WGS sequence"/>
</dbReference>
<name>A0ABQ3NRZ6_STRVG</name>
<sequence>MIMLSAVSDRCTVHFPPGLVGRLRRAVNFRAGSAGSGAPAVAAYATAVTDDEDLILTEALGAVGAAGGGSGGRFGAKFAARRLKKNVHEVELTVGGVSPAEAAGRTADLLLRMGTPVRTAGAQPPDGVRVVRALVGGGFGNMNPVLVTVTLTGTGQEATEVRVRGAAKEGLIKQRAGEKTARQVATLLTQHLPAPRG</sequence>
<reference evidence="2" key="1">
    <citation type="submission" date="2020-09" db="EMBL/GenBank/DDBJ databases">
        <title>Whole genome shotgun sequence of Streptomyces cinnamonensis NBRC 15873.</title>
        <authorList>
            <person name="Komaki H."/>
            <person name="Tamura T."/>
        </authorList>
    </citation>
    <scope>NUCLEOTIDE SEQUENCE [LARGE SCALE GENOMIC DNA]</scope>
    <source>
        <strain evidence="2">NBRC 15873</strain>
    </source>
</reference>
<organism evidence="1 2">
    <name type="scientific">Streptomyces virginiae</name>
    <name type="common">Streptomyces cinnamonensis</name>
    <dbReference type="NCBI Taxonomy" id="1961"/>
    <lineage>
        <taxon>Bacteria</taxon>
        <taxon>Bacillati</taxon>
        <taxon>Actinomycetota</taxon>
        <taxon>Actinomycetes</taxon>
        <taxon>Kitasatosporales</taxon>
        <taxon>Streptomycetaceae</taxon>
        <taxon>Streptomyces</taxon>
    </lineage>
</organism>
<gene>
    <name evidence="1" type="ORF">Scinn_50100</name>
</gene>